<evidence type="ECO:0000256" key="1">
    <source>
        <dbReference type="ARBA" id="ARBA00004370"/>
    </source>
</evidence>
<dbReference type="SUPFAM" id="SSF81321">
    <property type="entry name" value="Family A G protein-coupled receptor-like"/>
    <property type="match status" value="1"/>
</dbReference>
<comment type="subcellular location">
    <subcellularLocation>
        <location evidence="1">Membrane</location>
    </subcellularLocation>
</comment>
<feature type="transmembrane region" description="Helical" evidence="5">
    <location>
        <begin position="152"/>
        <end position="172"/>
    </location>
</feature>
<dbReference type="InterPro" id="IPR000276">
    <property type="entry name" value="GPCR_Rhodpsn"/>
</dbReference>
<feature type="transmembrane region" description="Helical" evidence="5">
    <location>
        <begin position="260"/>
        <end position="283"/>
    </location>
</feature>
<dbReference type="PROSITE" id="PS50262">
    <property type="entry name" value="G_PROTEIN_RECEP_F1_2"/>
    <property type="match status" value="1"/>
</dbReference>
<keyword evidence="8" id="KW-1185">Reference proteome</keyword>
<dbReference type="Pfam" id="PF00001">
    <property type="entry name" value="7tm_1"/>
    <property type="match status" value="1"/>
</dbReference>
<feature type="transmembrane region" description="Helical" evidence="5">
    <location>
        <begin position="70"/>
        <end position="87"/>
    </location>
</feature>
<name>A0A8S4A1A4_9EUPU</name>
<feature type="transmembrane region" description="Helical" evidence="5">
    <location>
        <begin position="37"/>
        <end position="58"/>
    </location>
</feature>
<dbReference type="PANTHER" id="PTHR46641:SF2">
    <property type="entry name" value="FMRFAMIDE RECEPTOR"/>
    <property type="match status" value="1"/>
</dbReference>
<gene>
    <name evidence="7" type="ORF">CUNI_LOCUS19630</name>
</gene>
<evidence type="ECO:0000313" key="7">
    <source>
        <dbReference type="EMBL" id="CAG5134072.1"/>
    </source>
</evidence>
<feature type="domain" description="G-protein coupled receptors family 1 profile" evidence="6">
    <location>
        <begin position="49"/>
        <end position="319"/>
    </location>
</feature>
<dbReference type="InterPro" id="IPR017452">
    <property type="entry name" value="GPCR_Rhodpsn_7TM"/>
</dbReference>
<dbReference type="PRINTS" id="PR00237">
    <property type="entry name" value="GPCRRHODOPSN"/>
</dbReference>
<evidence type="ECO:0000256" key="2">
    <source>
        <dbReference type="ARBA" id="ARBA00022692"/>
    </source>
</evidence>
<evidence type="ECO:0000256" key="4">
    <source>
        <dbReference type="ARBA" id="ARBA00023136"/>
    </source>
</evidence>
<sequence length="345" mass="38818">MHNSSSNDTRNMFYVEYEKALLSDEIMSYFITINTSGIGHSVTVLGLIVNVLNIIVFVRQGLQNSVTISLLGLSVSDFGSLFVNFFANLCWAPSIPMMDLPFYPLQLIYFLVWTHVVFTRVTTGITAWITFERCLCIVVPLKIKSIITPRRTVTFIGVLYVIMFASAIPVIYSTRTVWIFDSRRNKSRMGIAKAANSEGIARISYWINNIIPTIFFVFITVCTVILVKALNKNSRWKQQSASSQNQATVSSRDAKVVKMVIFISIVFIACYAPGTVFFVFALINSQVTYAGKQKNLVVAIYSVLLVLEAINAAANFFIYKAMSSKFKRVFLSSICVFTFVGEKRK</sequence>
<feature type="transmembrane region" description="Helical" evidence="5">
    <location>
        <begin position="210"/>
        <end position="230"/>
    </location>
</feature>
<evidence type="ECO:0000259" key="6">
    <source>
        <dbReference type="PROSITE" id="PS50262"/>
    </source>
</evidence>
<keyword evidence="3 5" id="KW-1133">Transmembrane helix</keyword>
<organism evidence="7 8">
    <name type="scientific">Candidula unifasciata</name>
    <dbReference type="NCBI Taxonomy" id="100452"/>
    <lineage>
        <taxon>Eukaryota</taxon>
        <taxon>Metazoa</taxon>
        <taxon>Spiralia</taxon>
        <taxon>Lophotrochozoa</taxon>
        <taxon>Mollusca</taxon>
        <taxon>Gastropoda</taxon>
        <taxon>Heterobranchia</taxon>
        <taxon>Euthyneura</taxon>
        <taxon>Panpulmonata</taxon>
        <taxon>Eupulmonata</taxon>
        <taxon>Stylommatophora</taxon>
        <taxon>Helicina</taxon>
        <taxon>Helicoidea</taxon>
        <taxon>Geomitridae</taxon>
        <taxon>Candidula</taxon>
    </lineage>
</organism>
<evidence type="ECO:0000313" key="8">
    <source>
        <dbReference type="Proteomes" id="UP000678393"/>
    </source>
</evidence>
<evidence type="ECO:0000256" key="3">
    <source>
        <dbReference type="ARBA" id="ARBA00022989"/>
    </source>
</evidence>
<dbReference type="GO" id="GO:0004930">
    <property type="term" value="F:G protein-coupled receptor activity"/>
    <property type="evidence" value="ECO:0007669"/>
    <property type="project" value="InterPro"/>
</dbReference>
<protein>
    <recommendedName>
        <fullName evidence="6">G-protein coupled receptors family 1 profile domain-containing protein</fullName>
    </recommendedName>
</protein>
<dbReference type="EMBL" id="CAJHNH020006757">
    <property type="protein sequence ID" value="CAG5134072.1"/>
    <property type="molecule type" value="Genomic_DNA"/>
</dbReference>
<dbReference type="Gene3D" id="1.20.1070.10">
    <property type="entry name" value="Rhodopsin 7-helix transmembrane proteins"/>
    <property type="match status" value="1"/>
</dbReference>
<dbReference type="Proteomes" id="UP000678393">
    <property type="component" value="Unassembled WGS sequence"/>
</dbReference>
<dbReference type="OrthoDB" id="5952950at2759"/>
<accession>A0A8S4A1A4</accession>
<feature type="transmembrane region" description="Helical" evidence="5">
    <location>
        <begin position="107"/>
        <end position="131"/>
    </location>
</feature>
<keyword evidence="2 5" id="KW-0812">Transmembrane</keyword>
<keyword evidence="4 5" id="KW-0472">Membrane</keyword>
<reference evidence="7" key="1">
    <citation type="submission" date="2021-04" db="EMBL/GenBank/DDBJ databases">
        <authorList>
            <consortium name="Molecular Ecology Group"/>
        </authorList>
    </citation>
    <scope>NUCLEOTIDE SEQUENCE</scope>
</reference>
<dbReference type="InterPro" id="IPR052954">
    <property type="entry name" value="GPCR-Ligand_Int"/>
</dbReference>
<dbReference type="GO" id="GO:0016020">
    <property type="term" value="C:membrane"/>
    <property type="evidence" value="ECO:0007669"/>
    <property type="project" value="UniProtKB-SubCell"/>
</dbReference>
<feature type="transmembrane region" description="Helical" evidence="5">
    <location>
        <begin position="295"/>
        <end position="318"/>
    </location>
</feature>
<comment type="caution">
    <text evidence="7">The sequence shown here is derived from an EMBL/GenBank/DDBJ whole genome shotgun (WGS) entry which is preliminary data.</text>
</comment>
<evidence type="ECO:0000256" key="5">
    <source>
        <dbReference type="SAM" id="Phobius"/>
    </source>
</evidence>
<dbReference type="AlphaFoldDB" id="A0A8S4A1A4"/>
<dbReference type="PANTHER" id="PTHR46641">
    <property type="entry name" value="FMRFAMIDE RECEPTOR-RELATED"/>
    <property type="match status" value="1"/>
</dbReference>
<proteinExistence type="predicted"/>